<accession>B4K4B1</accession>
<dbReference type="AlphaFoldDB" id="B4K4B1"/>
<proteinExistence type="predicted"/>
<keyword evidence="3" id="KW-1185">Reference proteome</keyword>
<dbReference type="eggNOG" id="KOG0494">
    <property type="taxonomic scope" value="Eukaryota"/>
</dbReference>
<evidence type="ECO:0000313" key="3">
    <source>
        <dbReference type="Proteomes" id="UP000001070"/>
    </source>
</evidence>
<organism evidence="3">
    <name type="scientific">Drosophila grimshawi</name>
    <name type="common">Hawaiian fruit fly</name>
    <name type="synonym">Idiomyia grimshawi</name>
    <dbReference type="NCBI Taxonomy" id="7222"/>
    <lineage>
        <taxon>Eukaryota</taxon>
        <taxon>Metazoa</taxon>
        <taxon>Ecdysozoa</taxon>
        <taxon>Arthropoda</taxon>
        <taxon>Hexapoda</taxon>
        <taxon>Insecta</taxon>
        <taxon>Pterygota</taxon>
        <taxon>Neoptera</taxon>
        <taxon>Endopterygota</taxon>
        <taxon>Diptera</taxon>
        <taxon>Brachycera</taxon>
        <taxon>Muscomorpha</taxon>
        <taxon>Ephydroidea</taxon>
        <taxon>Drosophilidae</taxon>
        <taxon>Drosophila</taxon>
        <taxon>Hawaiian Drosophila</taxon>
    </lineage>
</organism>
<dbReference type="InParanoid" id="B4K4B1"/>
<dbReference type="Proteomes" id="UP000001070">
    <property type="component" value="Unassembled WGS sequence"/>
</dbReference>
<protein>
    <submittedName>
        <fullName evidence="2">GH23521</fullName>
    </submittedName>
</protein>
<feature type="region of interest" description="Disordered" evidence="1">
    <location>
        <begin position="1"/>
        <end position="115"/>
    </location>
</feature>
<dbReference type="OrthoDB" id="6159439at2759"/>
<dbReference type="HOGENOM" id="CLU_1877571_0_0_1"/>
<reference evidence="2 3" key="1">
    <citation type="journal article" date="2007" name="Nature">
        <title>Evolution of genes and genomes on the Drosophila phylogeny.</title>
        <authorList>
            <consortium name="Drosophila 12 Genomes Consortium"/>
            <person name="Clark A.G."/>
            <person name="Eisen M.B."/>
            <person name="Smith D.R."/>
            <person name="Bergman C.M."/>
            <person name="Oliver B."/>
            <person name="Markow T.A."/>
            <person name="Kaufman T.C."/>
            <person name="Kellis M."/>
            <person name="Gelbart W."/>
            <person name="Iyer V.N."/>
            <person name="Pollard D.A."/>
            <person name="Sackton T.B."/>
            <person name="Larracuente A.M."/>
            <person name="Singh N.D."/>
            <person name="Abad J.P."/>
            <person name="Abt D.N."/>
            <person name="Adryan B."/>
            <person name="Aguade M."/>
            <person name="Akashi H."/>
            <person name="Anderson W.W."/>
            <person name="Aquadro C.F."/>
            <person name="Ardell D.H."/>
            <person name="Arguello R."/>
            <person name="Artieri C.G."/>
            <person name="Barbash D.A."/>
            <person name="Barker D."/>
            <person name="Barsanti P."/>
            <person name="Batterham P."/>
            <person name="Batzoglou S."/>
            <person name="Begun D."/>
            <person name="Bhutkar A."/>
            <person name="Blanco E."/>
            <person name="Bosak S.A."/>
            <person name="Bradley R.K."/>
            <person name="Brand A.D."/>
            <person name="Brent M.R."/>
            <person name="Brooks A.N."/>
            <person name="Brown R.H."/>
            <person name="Butlin R.K."/>
            <person name="Caggese C."/>
            <person name="Calvi B.R."/>
            <person name="Bernardo de Carvalho A."/>
            <person name="Caspi A."/>
            <person name="Castrezana S."/>
            <person name="Celniker S.E."/>
            <person name="Chang J.L."/>
            <person name="Chapple C."/>
            <person name="Chatterji S."/>
            <person name="Chinwalla A."/>
            <person name="Civetta A."/>
            <person name="Clifton S.W."/>
            <person name="Comeron J.M."/>
            <person name="Costello J.C."/>
            <person name="Coyne J.A."/>
            <person name="Daub J."/>
            <person name="David R.G."/>
            <person name="Delcher A.L."/>
            <person name="Delehaunty K."/>
            <person name="Do C.B."/>
            <person name="Ebling H."/>
            <person name="Edwards K."/>
            <person name="Eickbush T."/>
            <person name="Evans J.D."/>
            <person name="Filipski A."/>
            <person name="Findeiss S."/>
            <person name="Freyhult E."/>
            <person name="Fulton L."/>
            <person name="Fulton R."/>
            <person name="Garcia A.C."/>
            <person name="Gardiner A."/>
            <person name="Garfield D.A."/>
            <person name="Garvin B.E."/>
            <person name="Gibson G."/>
            <person name="Gilbert D."/>
            <person name="Gnerre S."/>
            <person name="Godfrey J."/>
            <person name="Good R."/>
            <person name="Gotea V."/>
            <person name="Gravely B."/>
            <person name="Greenberg A.J."/>
            <person name="Griffiths-Jones S."/>
            <person name="Gross S."/>
            <person name="Guigo R."/>
            <person name="Gustafson E.A."/>
            <person name="Haerty W."/>
            <person name="Hahn M.W."/>
            <person name="Halligan D.L."/>
            <person name="Halpern A.L."/>
            <person name="Halter G.M."/>
            <person name="Han M.V."/>
            <person name="Heger A."/>
            <person name="Hillier L."/>
            <person name="Hinrichs A.S."/>
            <person name="Holmes I."/>
            <person name="Hoskins R.A."/>
            <person name="Hubisz M.J."/>
            <person name="Hultmark D."/>
            <person name="Huntley M.A."/>
            <person name="Jaffe D.B."/>
            <person name="Jagadeeshan S."/>
            <person name="Jeck W.R."/>
            <person name="Johnson J."/>
            <person name="Jones C.D."/>
            <person name="Jordan W.C."/>
            <person name="Karpen G.H."/>
            <person name="Kataoka E."/>
            <person name="Keightley P.D."/>
            <person name="Kheradpour P."/>
            <person name="Kirkness E.F."/>
            <person name="Koerich L.B."/>
            <person name="Kristiansen K."/>
            <person name="Kudrna D."/>
            <person name="Kulathinal R.J."/>
            <person name="Kumar S."/>
            <person name="Kwok R."/>
            <person name="Lander E."/>
            <person name="Langley C.H."/>
            <person name="Lapoint R."/>
            <person name="Lazzaro B.P."/>
            <person name="Lee S.J."/>
            <person name="Levesque L."/>
            <person name="Li R."/>
            <person name="Lin C.F."/>
            <person name="Lin M.F."/>
            <person name="Lindblad-Toh K."/>
            <person name="Llopart A."/>
            <person name="Long M."/>
            <person name="Low L."/>
            <person name="Lozovsky E."/>
            <person name="Lu J."/>
            <person name="Luo M."/>
            <person name="Machado C.A."/>
            <person name="Makalowski W."/>
            <person name="Marzo M."/>
            <person name="Matsuda M."/>
            <person name="Matzkin L."/>
            <person name="McAllister B."/>
            <person name="McBride C.S."/>
            <person name="McKernan B."/>
            <person name="McKernan K."/>
            <person name="Mendez-Lago M."/>
            <person name="Minx P."/>
            <person name="Mollenhauer M.U."/>
            <person name="Montooth K."/>
            <person name="Mount S.M."/>
            <person name="Mu X."/>
            <person name="Myers E."/>
            <person name="Negre B."/>
            <person name="Newfeld S."/>
            <person name="Nielsen R."/>
            <person name="Noor M.A."/>
            <person name="O'Grady P."/>
            <person name="Pachter L."/>
            <person name="Papaceit M."/>
            <person name="Parisi M.J."/>
            <person name="Parisi M."/>
            <person name="Parts L."/>
            <person name="Pedersen J.S."/>
            <person name="Pesole G."/>
            <person name="Phillippy A.M."/>
            <person name="Ponting C.P."/>
            <person name="Pop M."/>
            <person name="Porcelli D."/>
            <person name="Powell J.R."/>
            <person name="Prohaska S."/>
            <person name="Pruitt K."/>
            <person name="Puig M."/>
            <person name="Quesneville H."/>
            <person name="Ram K.R."/>
            <person name="Rand D."/>
            <person name="Rasmussen M.D."/>
            <person name="Reed L.K."/>
            <person name="Reenan R."/>
            <person name="Reily A."/>
            <person name="Remington K.A."/>
            <person name="Rieger T.T."/>
            <person name="Ritchie M.G."/>
            <person name="Robin C."/>
            <person name="Rogers Y.H."/>
            <person name="Rohde C."/>
            <person name="Rozas J."/>
            <person name="Rubenfield M.J."/>
            <person name="Ruiz A."/>
            <person name="Russo S."/>
            <person name="Salzberg S.L."/>
            <person name="Sanchez-Gracia A."/>
            <person name="Saranga D.J."/>
            <person name="Sato H."/>
            <person name="Schaeffer S.W."/>
            <person name="Schatz M.C."/>
            <person name="Schlenke T."/>
            <person name="Schwartz R."/>
            <person name="Segarra C."/>
            <person name="Singh R.S."/>
            <person name="Sirot L."/>
            <person name="Sirota M."/>
            <person name="Sisneros N.B."/>
            <person name="Smith C.D."/>
            <person name="Smith T.F."/>
            <person name="Spieth J."/>
            <person name="Stage D.E."/>
            <person name="Stark A."/>
            <person name="Stephan W."/>
            <person name="Strausberg R.L."/>
            <person name="Strempel S."/>
            <person name="Sturgill D."/>
            <person name="Sutton G."/>
            <person name="Sutton G.G."/>
            <person name="Tao W."/>
            <person name="Teichmann S."/>
            <person name="Tobari Y.N."/>
            <person name="Tomimura Y."/>
            <person name="Tsolas J.M."/>
            <person name="Valente V.L."/>
            <person name="Venter E."/>
            <person name="Venter J.C."/>
            <person name="Vicario S."/>
            <person name="Vieira F.G."/>
            <person name="Vilella A.J."/>
            <person name="Villasante A."/>
            <person name="Walenz B."/>
            <person name="Wang J."/>
            <person name="Wasserman M."/>
            <person name="Watts T."/>
            <person name="Wilson D."/>
            <person name="Wilson R.K."/>
            <person name="Wing R.A."/>
            <person name="Wolfner M.F."/>
            <person name="Wong A."/>
            <person name="Wong G.K."/>
            <person name="Wu C.I."/>
            <person name="Wu G."/>
            <person name="Yamamoto D."/>
            <person name="Yang H.P."/>
            <person name="Yang S.P."/>
            <person name="Yorke J.A."/>
            <person name="Yoshida K."/>
            <person name="Zdobnov E."/>
            <person name="Zhang P."/>
            <person name="Zhang Y."/>
            <person name="Zimin A.V."/>
            <person name="Baldwin J."/>
            <person name="Abdouelleil A."/>
            <person name="Abdulkadir J."/>
            <person name="Abebe A."/>
            <person name="Abera B."/>
            <person name="Abreu J."/>
            <person name="Acer S.C."/>
            <person name="Aftuck L."/>
            <person name="Alexander A."/>
            <person name="An P."/>
            <person name="Anderson E."/>
            <person name="Anderson S."/>
            <person name="Arachi H."/>
            <person name="Azer M."/>
            <person name="Bachantsang P."/>
            <person name="Barry A."/>
            <person name="Bayul T."/>
            <person name="Berlin A."/>
            <person name="Bessette D."/>
            <person name="Bloom T."/>
            <person name="Blye J."/>
            <person name="Boguslavskiy L."/>
            <person name="Bonnet C."/>
            <person name="Boukhgalter B."/>
            <person name="Bourzgui I."/>
            <person name="Brown A."/>
            <person name="Cahill P."/>
            <person name="Channer S."/>
            <person name="Cheshatsang Y."/>
            <person name="Chuda L."/>
            <person name="Citroen M."/>
            <person name="Collymore A."/>
            <person name="Cooke P."/>
            <person name="Costello M."/>
            <person name="D'Aco K."/>
            <person name="Daza R."/>
            <person name="De Haan G."/>
            <person name="DeGray S."/>
            <person name="DeMaso C."/>
            <person name="Dhargay N."/>
            <person name="Dooley K."/>
            <person name="Dooley E."/>
            <person name="Doricent M."/>
            <person name="Dorje P."/>
            <person name="Dorjee K."/>
            <person name="Dupes A."/>
            <person name="Elong R."/>
            <person name="Falk J."/>
            <person name="Farina A."/>
            <person name="Faro S."/>
            <person name="Ferguson D."/>
            <person name="Fisher S."/>
            <person name="Foley C.D."/>
            <person name="Franke A."/>
            <person name="Friedrich D."/>
            <person name="Gadbois L."/>
            <person name="Gearin G."/>
            <person name="Gearin C.R."/>
            <person name="Giannoukos G."/>
            <person name="Goode T."/>
            <person name="Graham J."/>
            <person name="Grandbois E."/>
            <person name="Grewal S."/>
            <person name="Gyaltsen K."/>
            <person name="Hafez N."/>
            <person name="Hagos B."/>
            <person name="Hall J."/>
            <person name="Henson C."/>
            <person name="Hollinger A."/>
            <person name="Honan T."/>
            <person name="Huard M.D."/>
            <person name="Hughes L."/>
            <person name="Hurhula B."/>
            <person name="Husby M.E."/>
            <person name="Kamat A."/>
            <person name="Kanga B."/>
            <person name="Kashin S."/>
            <person name="Khazanovich D."/>
            <person name="Kisner P."/>
            <person name="Lance K."/>
            <person name="Lara M."/>
            <person name="Lee W."/>
            <person name="Lennon N."/>
            <person name="Letendre F."/>
            <person name="LeVine R."/>
            <person name="Lipovsky A."/>
            <person name="Liu X."/>
            <person name="Liu J."/>
            <person name="Liu S."/>
            <person name="Lokyitsang T."/>
            <person name="Lokyitsang Y."/>
            <person name="Lubonja R."/>
            <person name="Lui A."/>
            <person name="MacDonald P."/>
            <person name="Magnisalis V."/>
            <person name="Maru K."/>
            <person name="Matthews C."/>
            <person name="McCusker W."/>
            <person name="McDonough S."/>
            <person name="Mehta T."/>
            <person name="Meldrim J."/>
            <person name="Meneus L."/>
            <person name="Mihai O."/>
            <person name="Mihalev A."/>
            <person name="Mihova T."/>
            <person name="Mittelman R."/>
            <person name="Mlenga V."/>
            <person name="Montmayeur A."/>
            <person name="Mulrain L."/>
            <person name="Navidi A."/>
            <person name="Naylor J."/>
            <person name="Negash T."/>
            <person name="Nguyen T."/>
            <person name="Nguyen N."/>
            <person name="Nicol R."/>
            <person name="Norbu C."/>
            <person name="Norbu N."/>
            <person name="Novod N."/>
            <person name="O'Neill B."/>
            <person name="Osman S."/>
            <person name="Markiewicz E."/>
            <person name="Oyono O.L."/>
            <person name="Patti C."/>
            <person name="Phunkhang P."/>
            <person name="Pierre F."/>
            <person name="Priest M."/>
            <person name="Raghuraman S."/>
            <person name="Rege F."/>
            <person name="Reyes R."/>
            <person name="Rise C."/>
            <person name="Rogov P."/>
            <person name="Ross K."/>
            <person name="Ryan E."/>
            <person name="Settipalli S."/>
            <person name="Shea T."/>
            <person name="Sherpa N."/>
            <person name="Shi L."/>
            <person name="Shih D."/>
            <person name="Sparrow T."/>
            <person name="Spaulding J."/>
            <person name="Stalker J."/>
            <person name="Stange-Thomann N."/>
            <person name="Stavropoulos S."/>
            <person name="Stone C."/>
            <person name="Strader C."/>
            <person name="Tesfaye S."/>
            <person name="Thomson T."/>
            <person name="Thoulutsang Y."/>
            <person name="Thoulutsang D."/>
            <person name="Topham K."/>
            <person name="Topping I."/>
            <person name="Tsamla T."/>
            <person name="Vassiliev H."/>
            <person name="Vo A."/>
            <person name="Wangchuk T."/>
            <person name="Wangdi T."/>
            <person name="Weiand M."/>
            <person name="Wilkinson J."/>
            <person name="Wilson A."/>
            <person name="Yadav S."/>
            <person name="Young G."/>
            <person name="Yu Q."/>
            <person name="Zembek L."/>
            <person name="Zhong D."/>
            <person name="Zimmer A."/>
            <person name="Zwirko Z."/>
            <person name="Jaffe D.B."/>
            <person name="Alvarez P."/>
            <person name="Brockman W."/>
            <person name="Butler J."/>
            <person name="Chin C."/>
            <person name="Gnerre S."/>
            <person name="Grabherr M."/>
            <person name="Kleber M."/>
            <person name="Mauceli E."/>
            <person name="MacCallum I."/>
        </authorList>
    </citation>
    <scope>NUCLEOTIDE SEQUENCE [LARGE SCALE GENOMIC DNA]</scope>
    <source>
        <strain evidence="3">Tucson 15287-2541.00</strain>
    </source>
</reference>
<name>B4K4B1_DROGR</name>
<gene>
    <name evidence="2" type="primary">Dgri\GH23521</name>
    <name evidence="2" type="ORF">Dgri_GH23521</name>
</gene>
<dbReference type="EMBL" id="CH930640">
    <property type="protein sequence ID" value="EDW04630.1"/>
    <property type="molecule type" value="Genomic_DNA"/>
</dbReference>
<evidence type="ECO:0000313" key="2">
    <source>
        <dbReference type="EMBL" id="EDW04630.1"/>
    </source>
</evidence>
<feature type="compositionally biased region" description="Basic and acidic residues" evidence="1">
    <location>
        <begin position="1"/>
        <end position="37"/>
    </location>
</feature>
<sequence length="136" mass="13928">MHRKSIEAQSTLKDDSGVSDHEDSAGSKSVHSDELRSHSRALSSSTESLNVVSPAPSSCPTSASTAPPTSTTPHGSSGYAAASSAATTPTGATTNSSNSPTQPPPPPALRESTPFAVASRVHFAFIKRLLTNKGQN</sequence>
<feature type="compositionally biased region" description="Low complexity" evidence="1">
    <location>
        <begin position="53"/>
        <end position="100"/>
    </location>
</feature>
<evidence type="ECO:0000256" key="1">
    <source>
        <dbReference type="SAM" id="MobiDB-lite"/>
    </source>
</evidence>
<feature type="compositionally biased region" description="Polar residues" evidence="1">
    <location>
        <begin position="40"/>
        <end position="51"/>
    </location>
</feature>